<dbReference type="PROSITE" id="PS51352">
    <property type="entry name" value="THIOREDOXIN_2"/>
    <property type="match status" value="1"/>
</dbReference>
<dbReference type="InterPro" id="IPR013766">
    <property type="entry name" value="Thioredoxin_domain"/>
</dbReference>
<gene>
    <name evidence="3" type="ORF">GCM10025772_02560</name>
</gene>
<dbReference type="InterPro" id="IPR036249">
    <property type="entry name" value="Thioredoxin-like_sf"/>
</dbReference>
<evidence type="ECO:0000256" key="1">
    <source>
        <dbReference type="SAM" id="SignalP"/>
    </source>
</evidence>
<evidence type="ECO:0000313" key="3">
    <source>
        <dbReference type="EMBL" id="GAA5186654.1"/>
    </source>
</evidence>
<name>A0ABP9RTK9_9GAMM</name>
<dbReference type="CDD" id="cd02947">
    <property type="entry name" value="TRX_family"/>
    <property type="match status" value="1"/>
</dbReference>
<organism evidence="3 4">
    <name type="scientific">Ferrimonas gelatinilytica</name>
    <dbReference type="NCBI Taxonomy" id="1255257"/>
    <lineage>
        <taxon>Bacteria</taxon>
        <taxon>Pseudomonadati</taxon>
        <taxon>Pseudomonadota</taxon>
        <taxon>Gammaproteobacteria</taxon>
        <taxon>Alteromonadales</taxon>
        <taxon>Ferrimonadaceae</taxon>
        <taxon>Ferrimonas</taxon>
    </lineage>
</organism>
<dbReference type="RefSeq" id="WP_345315226.1">
    <property type="nucleotide sequence ID" value="NZ_BAABLF010000004.1"/>
</dbReference>
<feature type="signal peptide" evidence="1">
    <location>
        <begin position="1"/>
        <end position="20"/>
    </location>
</feature>
<comment type="caution">
    <text evidence="3">The sequence shown here is derived from an EMBL/GenBank/DDBJ whole genome shotgun (WGS) entry which is preliminary data.</text>
</comment>
<dbReference type="Pfam" id="PF14595">
    <property type="entry name" value="Thioredoxin_9"/>
    <property type="match status" value="1"/>
</dbReference>
<sequence length="183" mass="20277">MKKAVLAALLSPLMFNPALATEHNGGCGFEEASEGSLFATCTQNEEKKEVILTGILSFDDLRQQPGYDDNFAAYVPDANAVAQLKQITTPTEIVVIVGTWCPDCHRETPRLAKILNEVNNPAFTITYIGIDRTRTDPEGLSSSYDFQRIPSILVHQEQKEIGRIVESPETTLEQDLLRILQAQ</sequence>
<proteinExistence type="predicted"/>
<reference evidence="4" key="1">
    <citation type="journal article" date="2019" name="Int. J. Syst. Evol. Microbiol.">
        <title>The Global Catalogue of Microorganisms (GCM) 10K type strain sequencing project: providing services to taxonomists for standard genome sequencing and annotation.</title>
        <authorList>
            <consortium name="The Broad Institute Genomics Platform"/>
            <consortium name="The Broad Institute Genome Sequencing Center for Infectious Disease"/>
            <person name="Wu L."/>
            <person name="Ma J."/>
        </authorList>
    </citation>
    <scope>NUCLEOTIDE SEQUENCE [LARGE SCALE GENOMIC DNA]</scope>
    <source>
        <strain evidence="4">JCM 18720</strain>
    </source>
</reference>
<feature type="domain" description="Thioredoxin" evidence="2">
    <location>
        <begin position="29"/>
        <end position="183"/>
    </location>
</feature>
<dbReference type="EMBL" id="BAABLF010000004">
    <property type="protein sequence ID" value="GAA5186654.1"/>
    <property type="molecule type" value="Genomic_DNA"/>
</dbReference>
<dbReference type="SUPFAM" id="SSF52833">
    <property type="entry name" value="Thioredoxin-like"/>
    <property type="match status" value="1"/>
</dbReference>
<evidence type="ECO:0000259" key="2">
    <source>
        <dbReference type="PROSITE" id="PS51352"/>
    </source>
</evidence>
<dbReference type="Proteomes" id="UP001501600">
    <property type="component" value="Unassembled WGS sequence"/>
</dbReference>
<dbReference type="Gene3D" id="3.40.30.10">
    <property type="entry name" value="Glutaredoxin"/>
    <property type="match status" value="1"/>
</dbReference>
<feature type="chain" id="PRO_5047162736" evidence="1">
    <location>
        <begin position="21"/>
        <end position="183"/>
    </location>
</feature>
<keyword evidence="1" id="KW-0732">Signal</keyword>
<protein>
    <submittedName>
        <fullName evidence="3">Thioredoxin family protein</fullName>
    </submittedName>
</protein>
<evidence type="ECO:0000313" key="4">
    <source>
        <dbReference type="Proteomes" id="UP001501600"/>
    </source>
</evidence>
<keyword evidence="4" id="KW-1185">Reference proteome</keyword>
<accession>A0ABP9RTK9</accession>